<evidence type="ECO:0000313" key="2">
    <source>
        <dbReference type="Proteomes" id="UP000821845"/>
    </source>
</evidence>
<gene>
    <name evidence="1" type="ORF">HPB50_023407</name>
</gene>
<dbReference type="Proteomes" id="UP000821845">
    <property type="component" value="Chromosome 6"/>
</dbReference>
<proteinExistence type="predicted"/>
<sequence length="120" mass="13010">MWLDFAASLSAFVPDPHHSGHVRVQSALSRLGPTSPRPPPSRPASSLSAVSKPVVARQPAGRPVDRPTSNALGYSLELGAKCFPKPRKKIRMGEVSRKYAAHRVLARLARLLLRSLRDGA</sequence>
<evidence type="ECO:0000313" key="1">
    <source>
        <dbReference type="EMBL" id="KAH6929109.1"/>
    </source>
</evidence>
<protein>
    <submittedName>
        <fullName evidence="1">Uncharacterized protein</fullName>
    </submittedName>
</protein>
<comment type="caution">
    <text evidence="1">The sequence shown here is derived from an EMBL/GenBank/DDBJ whole genome shotgun (WGS) entry which is preliminary data.</text>
</comment>
<organism evidence="1 2">
    <name type="scientific">Hyalomma asiaticum</name>
    <name type="common">Tick</name>
    <dbReference type="NCBI Taxonomy" id="266040"/>
    <lineage>
        <taxon>Eukaryota</taxon>
        <taxon>Metazoa</taxon>
        <taxon>Ecdysozoa</taxon>
        <taxon>Arthropoda</taxon>
        <taxon>Chelicerata</taxon>
        <taxon>Arachnida</taxon>
        <taxon>Acari</taxon>
        <taxon>Parasitiformes</taxon>
        <taxon>Ixodida</taxon>
        <taxon>Ixodoidea</taxon>
        <taxon>Ixodidae</taxon>
        <taxon>Hyalomminae</taxon>
        <taxon>Hyalomma</taxon>
    </lineage>
</organism>
<keyword evidence="2" id="KW-1185">Reference proteome</keyword>
<dbReference type="EMBL" id="CM023486">
    <property type="protein sequence ID" value="KAH6929109.1"/>
    <property type="molecule type" value="Genomic_DNA"/>
</dbReference>
<name>A0ACB7S8P5_HYAAI</name>
<reference evidence="1" key="1">
    <citation type="submission" date="2020-05" db="EMBL/GenBank/DDBJ databases">
        <title>Large-scale comparative analyses of tick genomes elucidate their genetic diversity and vector capacities.</title>
        <authorList>
            <person name="Jia N."/>
            <person name="Wang J."/>
            <person name="Shi W."/>
            <person name="Du L."/>
            <person name="Sun Y."/>
            <person name="Zhan W."/>
            <person name="Jiang J."/>
            <person name="Wang Q."/>
            <person name="Zhang B."/>
            <person name="Ji P."/>
            <person name="Sakyi L.B."/>
            <person name="Cui X."/>
            <person name="Yuan T."/>
            <person name="Jiang B."/>
            <person name="Yang W."/>
            <person name="Lam T.T.-Y."/>
            <person name="Chang Q."/>
            <person name="Ding S."/>
            <person name="Wang X."/>
            <person name="Zhu J."/>
            <person name="Ruan X."/>
            <person name="Zhao L."/>
            <person name="Wei J."/>
            <person name="Que T."/>
            <person name="Du C."/>
            <person name="Cheng J."/>
            <person name="Dai P."/>
            <person name="Han X."/>
            <person name="Huang E."/>
            <person name="Gao Y."/>
            <person name="Liu J."/>
            <person name="Shao H."/>
            <person name="Ye R."/>
            <person name="Li L."/>
            <person name="Wei W."/>
            <person name="Wang X."/>
            <person name="Wang C."/>
            <person name="Yang T."/>
            <person name="Huo Q."/>
            <person name="Li W."/>
            <person name="Guo W."/>
            <person name="Chen H."/>
            <person name="Zhou L."/>
            <person name="Ni X."/>
            <person name="Tian J."/>
            <person name="Zhou Y."/>
            <person name="Sheng Y."/>
            <person name="Liu T."/>
            <person name="Pan Y."/>
            <person name="Xia L."/>
            <person name="Li J."/>
            <person name="Zhao F."/>
            <person name="Cao W."/>
        </authorList>
    </citation>
    <scope>NUCLEOTIDE SEQUENCE</scope>
    <source>
        <strain evidence="1">Hyas-2018</strain>
    </source>
</reference>
<accession>A0ACB7S8P5</accession>